<dbReference type="InterPro" id="IPR008906">
    <property type="entry name" value="HATC_C_dom"/>
</dbReference>
<name>W6XPU3_COCC2</name>
<dbReference type="GeneID" id="19150682"/>
<dbReference type="AlphaFoldDB" id="W6XPU3"/>
<keyword evidence="3" id="KW-1185">Reference proteome</keyword>
<evidence type="ECO:0000313" key="2">
    <source>
        <dbReference type="EMBL" id="EUC27270.1"/>
    </source>
</evidence>
<dbReference type="SUPFAM" id="SSF53098">
    <property type="entry name" value="Ribonuclease H-like"/>
    <property type="match status" value="1"/>
</dbReference>
<dbReference type="HOGENOM" id="CLU_009123_17_3_1"/>
<feature type="non-terminal residue" evidence="2">
    <location>
        <position position="60"/>
    </location>
</feature>
<protein>
    <recommendedName>
        <fullName evidence="1">HAT C-terminal dimerisation domain-containing protein</fullName>
    </recommendedName>
</protein>
<dbReference type="InterPro" id="IPR012337">
    <property type="entry name" value="RNaseH-like_sf"/>
</dbReference>
<evidence type="ECO:0000259" key="1">
    <source>
        <dbReference type="Pfam" id="PF05699"/>
    </source>
</evidence>
<dbReference type="OrthoDB" id="3944237at2759"/>
<dbReference type="Proteomes" id="UP000053841">
    <property type="component" value="Unassembled WGS sequence"/>
</dbReference>
<dbReference type="KEGG" id="bze:COCCADRAFT_71002"/>
<proteinExistence type="predicted"/>
<dbReference type="GO" id="GO:0046983">
    <property type="term" value="F:protein dimerization activity"/>
    <property type="evidence" value="ECO:0007669"/>
    <property type="project" value="InterPro"/>
</dbReference>
<reference evidence="2 3" key="1">
    <citation type="journal article" date="2013" name="PLoS Genet.">
        <title>Comparative genome structure, secondary metabolite, and effector coding capacity across Cochliobolus pathogens.</title>
        <authorList>
            <person name="Condon B.J."/>
            <person name="Leng Y."/>
            <person name="Wu D."/>
            <person name="Bushley K.E."/>
            <person name="Ohm R.A."/>
            <person name="Otillar R."/>
            <person name="Martin J."/>
            <person name="Schackwitz W."/>
            <person name="Grimwood J."/>
            <person name="MohdZainudin N."/>
            <person name="Xue C."/>
            <person name="Wang R."/>
            <person name="Manning V.A."/>
            <person name="Dhillon B."/>
            <person name="Tu Z.J."/>
            <person name="Steffenson B.J."/>
            <person name="Salamov A."/>
            <person name="Sun H."/>
            <person name="Lowry S."/>
            <person name="LaButti K."/>
            <person name="Han J."/>
            <person name="Copeland A."/>
            <person name="Lindquist E."/>
            <person name="Barry K."/>
            <person name="Schmutz J."/>
            <person name="Baker S.E."/>
            <person name="Ciuffetti L.M."/>
            <person name="Grigoriev I.V."/>
            <person name="Zhong S."/>
            <person name="Turgeon B.G."/>
        </authorList>
    </citation>
    <scope>NUCLEOTIDE SEQUENCE [LARGE SCALE GENOMIC DNA]</scope>
    <source>
        <strain evidence="2 3">26-R-13</strain>
    </source>
</reference>
<sequence>LRSKYLELSSFTINLITIPASSCECERLFSKLGDLLEPRRRNIGANLLAVLQYVKSWQAA</sequence>
<feature type="non-terminal residue" evidence="2">
    <location>
        <position position="1"/>
    </location>
</feature>
<gene>
    <name evidence="2" type="ORF">COCCADRAFT_71002</name>
</gene>
<organism evidence="2 3">
    <name type="scientific">Cochliobolus carbonum (strain 26-R-13)</name>
    <name type="common">Maize leaf spot fungus</name>
    <name type="synonym">Bipolaris zeicola</name>
    <dbReference type="NCBI Taxonomy" id="930089"/>
    <lineage>
        <taxon>Eukaryota</taxon>
        <taxon>Fungi</taxon>
        <taxon>Dikarya</taxon>
        <taxon>Ascomycota</taxon>
        <taxon>Pezizomycotina</taxon>
        <taxon>Dothideomycetes</taxon>
        <taxon>Pleosporomycetidae</taxon>
        <taxon>Pleosporales</taxon>
        <taxon>Pleosporineae</taxon>
        <taxon>Pleosporaceae</taxon>
        <taxon>Bipolaris</taxon>
    </lineage>
</organism>
<dbReference type="RefSeq" id="XP_007718429.1">
    <property type="nucleotide sequence ID" value="XM_007720239.1"/>
</dbReference>
<feature type="domain" description="HAT C-terminal dimerisation" evidence="1">
    <location>
        <begin position="2"/>
        <end position="57"/>
    </location>
</feature>
<accession>W6XPU3</accession>
<evidence type="ECO:0000313" key="3">
    <source>
        <dbReference type="Proteomes" id="UP000053841"/>
    </source>
</evidence>
<dbReference type="Pfam" id="PF05699">
    <property type="entry name" value="Dimer_Tnp_hAT"/>
    <property type="match status" value="1"/>
</dbReference>
<dbReference type="EMBL" id="KI964965">
    <property type="protein sequence ID" value="EUC27270.1"/>
    <property type="molecule type" value="Genomic_DNA"/>
</dbReference>